<reference evidence="3" key="2">
    <citation type="submission" date="2023-05" db="EMBL/GenBank/DDBJ databases">
        <authorList>
            <consortium name="Lawrence Berkeley National Laboratory"/>
            <person name="Steindorff A."/>
            <person name="Hensen N."/>
            <person name="Bonometti L."/>
            <person name="Westerberg I."/>
            <person name="Brannstrom I.O."/>
            <person name="Guillou S."/>
            <person name="Cros-Aarteil S."/>
            <person name="Calhoun S."/>
            <person name="Haridas S."/>
            <person name="Kuo A."/>
            <person name="Mondo S."/>
            <person name="Pangilinan J."/>
            <person name="Riley R."/>
            <person name="Labutti K."/>
            <person name="Andreopoulos B."/>
            <person name="Lipzen A."/>
            <person name="Chen C."/>
            <person name="Yanf M."/>
            <person name="Daum C."/>
            <person name="Ng V."/>
            <person name="Clum A."/>
            <person name="Ohm R."/>
            <person name="Martin F."/>
            <person name="Silar P."/>
            <person name="Natvig D."/>
            <person name="Lalanne C."/>
            <person name="Gautier V."/>
            <person name="Ament-Velasquez S.L."/>
            <person name="Kruys A."/>
            <person name="Hutchinson M.I."/>
            <person name="Powell A.J."/>
            <person name="Barry K."/>
            <person name="Miller A.N."/>
            <person name="Grigoriev I.V."/>
            <person name="Debuchy R."/>
            <person name="Gladieux P."/>
            <person name="Thoren M.H."/>
            <person name="Johannesson H."/>
        </authorList>
    </citation>
    <scope>NUCLEOTIDE SEQUENCE</scope>
    <source>
        <strain evidence="3">CBS 359.72</strain>
    </source>
</reference>
<dbReference type="GO" id="GO:0016740">
    <property type="term" value="F:transferase activity"/>
    <property type="evidence" value="ECO:0007669"/>
    <property type="project" value="UniProtKB-KW"/>
</dbReference>
<dbReference type="InterPro" id="IPR054710">
    <property type="entry name" value="Tri101-like_N"/>
</dbReference>
<feature type="domain" description="Trichothecene 3-O-acetyltransferase-like N-terminal" evidence="2">
    <location>
        <begin position="26"/>
        <end position="165"/>
    </location>
</feature>
<dbReference type="InterPro" id="IPR051283">
    <property type="entry name" value="Sec_Metabolite_Acyltrans"/>
</dbReference>
<dbReference type="Pfam" id="PF02458">
    <property type="entry name" value="Transferase"/>
    <property type="match status" value="1"/>
</dbReference>
<sequence>MPRIEEYQLQERLRFSRLEYLAACVYNIYALFFKLQDEERPRAIAVLKESLERTLAQCRQLVGRIEKNEHDDDHSFVKRRYSIVKFVVKYFEAEDDVPSIFDIEKAHFSQSSLGDSGRSVVEGMEYGEKPECLPSANPVISAFQANLIPGGLIFVINSHHYSNDAENYYSIFNNSTPPPWNPANLDSTRFTASDFPSSSKVDGPTPPECQPLLRAHSSLLLHLPKSKAGKLKRLVTPTESAEVGTWSSSYDAFAALLCRVITRHRAVLYKASPGETPLLAEGVNMRIRTDLPVAPRQQRNLFWAAASETFPDPLTVKQIASSEHEFPLSHLASKLRTMTKSMNQAALNQALAMLAPIRDKTCLFTRVNSFPPLSLAVSDWRPAAVRGADFGFARPCAYRHFFDAVTEGPILVYPPRVSSNYDNEGCELVVAVEIEIIEAVLGDSELKNISNSGATS</sequence>
<organism evidence="3 4">
    <name type="scientific">Corynascus novoguineensis</name>
    <dbReference type="NCBI Taxonomy" id="1126955"/>
    <lineage>
        <taxon>Eukaryota</taxon>
        <taxon>Fungi</taxon>
        <taxon>Dikarya</taxon>
        <taxon>Ascomycota</taxon>
        <taxon>Pezizomycotina</taxon>
        <taxon>Sordariomycetes</taxon>
        <taxon>Sordariomycetidae</taxon>
        <taxon>Sordariales</taxon>
        <taxon>Chaetomiaceae</taxon>
        <taxon>Corynascus</taxon>
    </lineage>
</organism>
<dbReference type="Pfam" id="PF22664">
    <property type="entry name" value="TRI-like_N"/>
    <property type="match status" value="1"/>
</dbReference>
<protein>
    <submittedName>
        <fullName evidence="3">Omega-hydroxypalmitate O-feruloyl transferase</fullName>
    </submittedName>
</protein>
<name>A0AAN7CMN8_9PEZI</name>
<comment type="caution">
    <text evidence="3">The sequence shown here is derived from an EMBL/GenBank/DDBJ whole genome shotgun (WGS) entry which is preliminary data.</text>
</comment>
<evidence type="ECO:0000259" key="2">
    <source>
        <dbReference type="Pfam" id="PF22664"/>
    </source>
</evidence>
<evidence type="ECO:0000313" key="4">
    <source>
        <dbReference type="Proteomes" id="UP001303647"/>
    </source>
</evidence>
<dbReference type="Gene3D" id="3.30.559.10">
    <property type="entry name" value="Chloramphenicol acetyltransferase-like domain"/>
    <property type="match status" value="2"/>
</dbReference>
<reference evidence="3" key="1">
    <citation type="journal article" date="2023" name="Mol. Phylogenet. Evol.">
        <title>Genome-scale phylogeny and comparative genomics of the fungal order Sordariales.</title>
        <authorList>
            <person name="Hensen N."/>
            <person name="Bonometti L."/>
            <person name="Westerberg I."/>
            <person name="Brannstrom I.O."/>
            <person name="Guillou S."/>
            <person name="Cros-Aarteil S."/>
            <person name="Calhoun S."/>
            <person name="Haridas S."/>
            <person name="Kuo A."/>
            <person name="Mondo S."/>
            <person name="Pangilinan J."/>
            <person name="Riley R."/>
            <person name="LaButti K."/>
            <person name="Andreopoulos B."/>
            <person name="Lipzen A."/>
            <person name="Chen C."/>
            <person name="Yan M."/>
            <person name="Daum C."/>
            <person name="Ng V."/>
            <person name="Clum A."/>
            <person name="Steindorff A."/>
            <person name="Ohm R.A."/>
            <person name="Martin F."/>
            <person name="Silar P."/>
            <person name="Natvig D.O."/>
            <person name="Lalanne C."/>
            <person name="Gautier V."/>
            <person name="Ament-Velasquez S.L."/>
            <person name="Kruys A."/>
            <person name="Hutchinson M.I."/>
            <person name="Powell A.J."/>
            <person name="Barry K."/>
            <person name="Miller A.N."/>
            <person name="Grigoriev I.V."/>
            <person name="Debuchy R."/>
            <person name="Gladieux P."/>
            <person name="Hiltunen Thoren M."/>
            <person name="Johannesson H."/>
        </authorList>
    </citation>
    <scope>NUCLEOTIDE SEQUENCE</scope>
    <source>
        <strain evidence="3">CBS 359.72</strain>
    </source>
</reference>
<evidence type="ECO:0000313" key="3">
    <source>
        <dbReference type="EMBL" id="KAK4244899.1"/>
    </source>
</evidence>
<dbReference type="AlphaFoldDB" id="A0AAN7CMN8"/>
<dbReference type="InterPro" id="IPR023213">
    <property type="entry name" value="CAT-like_dom_sf"/>
</dbReference>
<evidence type="ECO:0000256" key="1">
    <source>
        <dbReference type="ARBA" id="ARBA00022679"/>
    </source>
</evidence>
<proteinExistence type="predicted"/>
<dbReference type="EMBL" id="MU857720">
    <property type="protein sequence ID" value="KAK4244899.1"/>
    <property type="molecule type" value="Genomic_DNA"/>
</dbReference>
<accession>A0AAN7CMN8</accession>
<keyword evidence="1 3" id="KW-0808">Transferase</keyword>
<dbReference type="Proteomes" id="UP001303647">
    <property type="component" value="Unassembled WGS sequence"/>
</dbReference>
<gene>
    <name evidence="3" type="ORF">C7999DRAFT_43527</name>
</gene>
<dbReference type="PANTHER" id="PTHR31896">
    <property type="entry name" value="FAMILY REGULATORY PROTEIN, PUTATIVE (AFU_ORTHOLOGUE AFUA_3G14730)-RELATED"/>
    <property type="match status" value="1"/>
</dbReference>
<dbReference type="PANTHER" id="PTHR31896:SF13">
    <property type="entry name" value="TRICHOTHECENE 3-O-ACETYLTRANSFERASE"/>
    <property type="match status" value="1"/>
</dbReference>
<keyword evidence="4" id="KW-1185">Reference proteome</keyword>